<dbReference type="AlphaFoldDB" id="F8FEF7"/>
<dbReference type="Proteomes" id="UP000006620">
    <property type="component" value="Chromosome"/>
</dbReference>
<dbReference type="GO" id="GO:0016787">
    <property type="term" value="F:hydrolase activity"/>
    <property type="evidence" value="ECO:0007669"/>
    <property type="project" value="UniProtKB-KW"/>
</dbReference>
<keyword evidence="1" id="KW-1133">Transmembrane helix</keyword>
<dbReference type="PANTHER" id="PTHR35531:SF1">
    <property type="entry name" value="INNER MEMBRANE PROTEIN YBCI-RELATED"/>
    <property type="match status" value="1"/>
</dbReference>
<dbReference type="RefSeq" id="WP_013919701.1">
    <property type="nucleotide sequence ID" value="NC_015690.1"/>
</dbReference>
<feature type="transmembrane region" description="Helical" evidence="1">
    <location>
        <begin position="145"/>
        <end position="163"/>
    </location>
</feature>
<dbReference type="PATRIC" id="fig|1036673.3.peg.5605"/>
<reference evidence="3" key="1">
    <citation type="submission" date="2011-06" db="EMBL/GenBank/DDBJ databases">
        <title>Complete genome sequence of Paenibacillus mucilaginosus KNP414.</title>
        <authorList>
            <person name="Wang J."/>
            <person name="Hu S."/>
            <person name="Hu X."/>
            <person name="Zhang B."/>
            <person name="Dong D."/>
            <person name="Zhang S."/>
            <person name="Zhao K."/>
            <person name="Wu D."/>
        </authorList>
    </citation>
    <scope>NUCLEOTIDE SEQUENCE [LARGE SCALE GENOMIC DNA]</scope>
    <source>
        <strain evidence="3">KNP414</strain>
    </source>
</reference>
<keyword evidence="1" id="KW-0812">Transmembrane</keyword>
<feature type="transmembrane region" description="Helical" evidence="1">
    <location>
        <begin position="78"/>
        <end position="104"/>
    </location>
</feature>
<keyword evidence="2" id="KW-0378">Hydrolase</keyword>
<keyword evidence="1" id="KW-0472">Membrane</keyword>
<dbReference type="HOGENOM" id="CLU_097802_1_1_9"/>
<sequence length="165" mass="18442">MLQKTHSAAGLVAAECVLMYYHMPVFSWESAAGLMIGCIAGPLADVDKKGSTMAKVLFPLSAVLRVLKVKHRTMTHSLLFMAAMFALSISLPEPLFWCFMLAYASHPLIDLLNEQGVELLWPLPIKFRLLPKFLAVDTGSEMETAIRYLLSILSVVLPVRYYLHM</sequence>
<gene>
    <name evidence="2" type="ordered locus">KNP414_06032</name>
</gene>
<dbReference type="Pfam" id="PF04307">
    <property type="entry name" value="YdjM"/>
    <property type="match status" value="1"/>
</dbReference>
<dbReference type="InterPro" id="IPR007404">
    <property type="entry name" value="YdjM-like"/>
</dbReference>
<evidence type="ECO:0000313" key="2">
    <source>
        <dbReference type="EMBL" id="AEI44556.1"/>
    </source>
</evidence>
<organism evidence="2 3">
    <name type="scientific">Paenibacillus mucilaginosus (strain KNP414)</name>
    <dbReference type="NCBI Taxonomy" id="1036673"/>
    <lineage>
        <taxon>Bacteria</taxon>
        <taxon>Bacillati</taxon>
        <taxon>Bacillota</taxon>
        <taxon>Bacilli</taxon>
        <taxon>Bacillales</taxon>
        <taxon>Paenibacillaceae</taxon>
        <taxon>Paenibacillus</taxon>
    </lineage>
</organism>
<dbReference type="EMBL" id="CP002869">
    <property type="protein sequence ID" value="AEI44556.1"/>
    <property type="molecule type" value="Genomic_DNA"/>
</dbReference>
<dbReference type="PANTHER" id="PTHR35531">
    <property type="entry name" value="INNER MEMBRANE PROTEIN YBCI-RELATED"/>
    <property type="match status" value="1"/>
</dbReference>
<protein>
    <submittedName>
        <fullName evidence="2">Membrane-bound metal-dependent hydrolase</fullName>
    </submittedName>
</protein>
<reference evidence="2 3" key="2">
    <citation type="journal article" date="2013" name="Genome Announc.">
        <title>Genome Sequence of Growth-Improving Paenibacillus mucilaginosus Strain KNP414.</title>
        <authorList>
            <person name="Lu J.J."/>
            <person name="Wang J.F."/>
            <person name="Hu X.F."/>
        </authorList>
    </citation>
    <scope>NUCLEOTIDE SEQUENCE [LARGE SCALE GENOMIC DNA]</scope>
    <source>
        <strain evidence="2 3">KNP414</strain>
    </source>
</reference>
<accession>F8FEF7</accession>
<name>F8FEF7_PAEMK</name>
<evidence type="ECO:0000256" key="1">
    <source>
        <dbReference type="SAM" id="Phobius"/>
    </source>
</evidence>
<evidence type="ECO:0000313" key="3">
    <source>
        <dbReference type="Proteomes" id="UP000006620"/>
    </source>
</evidence>
<dbReference type="KEGG" id="pms:KNP414_06032"/>
<proteinExistence type="predicted"/>